<dbReference type="STRING" id="1173701.A0A066X0A0"/>
<dbReference type="Pfam" id="PF02902">
    <property type="entry name" value="Peptidase_C48"/>
    <property type="match status" value="1"/>
</dbReference>
<feature type="region of interest" description="Disordered" evidence="4">
    <location>
        <begin position="185"/>
        <end position="239"/>
    </location>
</feature>
<gene>
    <name evidence="6" type="ORF">CSUB01_04597</name>
</gene>
<dbReference type="AlphaFoldDB" id="A0A066X0A0"/>
<dbReference type="eggNOG" id="ENOG502T523">
    <property type="taxonomic scope" value="Eukaryota"/>
</dbReference>
<keyword evidence="2" id="KW-0645">Protease</keyword>
<feature type="compositionally biased region" description="Basic and acidic residues" evidence="4">
    <location>
        <begin position="223"/>
        <end position="232"/>
    </location>
</feature>
<feature type="compositionally biased region" description="Low complexity" evidence="4">
    <location>
        <begin position="195"/>
        <end position="214"/>
    </location>
</feature>
<keyword evidence="7" id="KW-1185">Reference proteome</keyword>
<evidence type="ECO:0000259" key="5">
    <source>
        <dbReference type="PROSITE" id="PS50600"/>
    </source>
</evidence>
<dbReference type="Proteomes" id="UP000027238">
    <property type="component" value="Unassembled WGS sequence"/>
</dbReference>
<dbReference type="InterPro" id="IPR003653">
    <property type="entry name" value="Peptidase_C48_C"/>
</dbReference>
<dbReference type="GO" id="GO:0008234">
    <property type="term" value="F:cysteine-type peptidase activity"/>
    <property type="evidence" value="ECO:0007669"/>
    <property type="project" value="InterPro"/>
</dbReference>
<dbReference type="EMBL" id="JMSE01001323">
    <property type="protein sequence ID" value="KDN62573.1"/>
    <property type="molecule type" value="Genomic_DNA"/>
</dbReference>
<comment type="caution">
    <text evidence="6">The sequence shown here is derived from an EMBL/GenBank/DDBJ whole genome shotgun (WGS) entry which is preliminary data.</text>
</comment>
<name>A0A066X0A0_COLSU</name>
<evidence type="ECO:0000313" key="6">
    <source>
        <dbReference type="EMBL" id="KDN62573.1"/>
    </source>
</evidence>
<dbReference type="GO" id="GO:0006508">
    <property type="term" value="P:proteolysis"/>
    <property type="evidence" value="ECO:0007669"/>
    <property type="project" value="UniProtKB-KW"/>
</dbReference>
<evidence type="ECO:0000256" key="2">
    <source>
        <dbReference type="ARBA" id="ARBA00022670"/>
    </source>
</evidence>
<evidence type="ECO:0000313" key="7">
    <source>
        <dbReference type="Proteomes" id="UP000027238"/>
    </source>
</evidence>
<feature type="region of interest" description="Disordered" evidence="4">
    <location>
        <begin position="326"/>
        <end position="357"/>
    </location>
</feature>
<proteinExistence type="inferred from homology"/>
<evidence type="ECO:0000256" key="1">
    <source>
        <dbReference type="ARBA" id="ARBA00005234"/>
    </source>
</evidence>
<reference evidence="7" key="1">
    <citation type="journal article" date="2014" name="Genome Announc.">
        <title>Draft genome sequence of Colletotrichum sublineola, a destructive pathogen of cultivated sorghum.</title>
        <authorList>
            <person name="Baroncelli R."/>
            <person name="Sanz-Martin J.M."/>
            <person name="Rech G.E."/>
            <person name="Sukno S.A."/>
            <person name="Thon M.R."/>
        </authorList>
    </citation>
    <scope>NUCLEOTIDE SEQUENCE [LARGE SCALE GENOMIC DNA]</scope>
    <source>
        <strain evidence="7">TX430BB</strain>
    </source>
</reference>
<dbReference type="HOGENOM" id="CLU_375052_0_0_1"/>
<accession>A0A066X0A0</accession>
<feature type="domain" description="Ubiquitin-like protease family profile" evidence="5">
    <location>
        <begin position="468"/>
        <end position="632"/>
    </location>
</feature>
<evidence type="ECO:0000256" key="3">
    <source>
        <dbReference type="ARBA" id="ARBA00022801"/>
    </source>
</evidence>
<dbReference type="Gene3D" id="3.40.395.10">
    <property type="entry name" value="Adenoviral Proteinase, Chain A"/>
    <property type="match status" value="1"/>
</dbReference>
<dbReference type="SUPFAM" id="SSF54001">
    <property type="entry name" value="Cysteine proteinases"/>
    <property type="match status" value="1"/>
</dbReference>
<dbReference type="InterPro" id="IPR038765">
    <property type="entry name" value="Papain-like_cys_pep_sf"/>
</dbReference>
<dbReference type="PROSITE" id="PS50600">
    <property type="entry name" value="ULP_PROTEASE"/>
    <property type="match status" value="1"/>
</dbReference>
<evidence type="ECO:0000256" key="4">
    <source>
        <dbReference type="SAM" id="MobiDB-lite"/>
    </source>
</evidence>
<protein>
    <recommendedName>
        <fullName evidence="5">Ubiquitin-like protease family profile domain-containing protein</fullName>
    </recommendedName>
</protein>
<dbReference type="OMA" id="NLEWLIS"/>
<dbReference type="OrthoDB" id="1939479at2759"/>
<feature type="region of interest" description="Disordered" evidence="4">
    <location>
        <begin position="260"/>
        <end position="284"/>
    </location>
</feature>
<keyword evidence="3" id="KW-0378">Hydrolase</keyword>
<comment type="similarity">
    <text evidence="1">Belongs to the peptidase C48 family.</text>
</comment>
<dbReference type="GO" id="GO:0019783">
    <property type="term" value="F:ubiquitin-like protein peptidase activity"/>
    <property type="evidence" value="ECO:0007669"/>
    <property type="project" value="UniProtKB-ARBA"/>
</dbReference>
<organism evidence="6 7">
    <name type="scientific">Colletotrichum sublineola</name>
    <name type="common">Sorghum anthracnose fungus</name>
    <dbReference type="NCBI Taxonomy" id="1173701"/>
    <lineage>
        <taxon>Eukaryota</taxon>
        <taxon>Fungi</taxon>
        <taxon>Dikarya</taxon>
        <taxon>Ascomycota</taxon>
        <taxon>Pezizomycotina</taxon>
        <taxon>Sordariomycetes</taxon>
        <taxon>Hypocreomycetidae</taxon>
        <taxon>Glomerellales</taxon>
        <taxon>Glomerellaceae</taxon>
        <taxon>Colletotrichum</taxon>
        <taxon>Colletotrichum graminicola species complex</taxon>
    </lineage>
</organism>
<sequence length="862" mass="94683">MSLASLQDALDIVNALNFDLDNFWATLLNQWKHLQETFDSISPPPCQPFQLWAYDKVDPKVLTTVLTELFHHHIVKEKKLGYRLTAAARRFNSEPVTVCFFLGIDVALNHQCLIALNALRSNKPEVTLTDIVTRVYHLQTDMADSPDSANGTKPKTTASLNLRGRPLQLERKHFREALEFYDPTVWPKRRPKGGPRPQKPTSTIVPSSSPVSPIDCSDEMETEGGKPTREASEPTPPYTVQIDLCPKAQTNQRTRLSSILESSGEEGLSEMSALEQGRRHKGNDHSLALEDTSDHFCGFNVDRDSNDDDFDDDDGFEQNLPSVTHTVFHNDQDGDSLAQDTQAGADDSLPSPLSMQPYQADDDSFALKLNLANNVTVRKRPSGIPSSSSNAPIKRRRLSLGDAPISAPTHGPRYENDDSFKFTFAANKHIALPLAATVCRRQPSPAVSVPVCQSGKTGRLAVSPQPSIDAGTQLTSSMAKNRRPNLEWLISHLDRFDLGKWFNDDMINTLLRRLCSDSVALVETGAPTSAWRTWTKTPQWMEQASRKAAMLIPLNQGGNHWVLYYYVSSILHVYDPLGHDVSRDNMTTQQVAPFVSRVYGLTVAPAAICLKGPIQPNASDCGVYLIAAASILAEGGALPDRFDGDVLRQRYRNMYLTSAFSTPAESIWKCNAASGGTAAATAFIKFKSSVLFNAATSSYADGDLRSARIRGFLADETSHFGAAASLSVSKALHRQHEAHLRAALEKTAALTIITEKKAQASWLKAIHDCTKGLAAGMRDFNRQWVPPGLNSNAFVSAAKATLASSQTLMDLMEAENHPDATLETLRTEAQGIQAEIAYSYRLCVVYVILARKSATSGSKMIK</sequence>